<dbReference type="PANTHER" id="PTHR13817:SF151">
    <property type="entry name" value="TITIN"/>
    <property type="match status" value="1"/>
</dbReference>
<keyword evidence="1" id="KW-0677">Repeat</keyword>
<reference evidence="6 7" key="1">
    <citation type="submission" date="2019-01" db="EMBL/GenBank/DDBJ databases">
        <authorList>
            <person name="Li J."/>
        </authorList>
    </citation>
    <scope>NUCLEOTIDE SEQUENCE [LARGE SCALE GENOMIC DNA]</scope>
    <source>
        <strain evidence="6 7">CCUG 35506</strain>
    </source>
</reference>
<comment type="caution">
    <text evidence="6">The sequence shown here is derived from an EMBL/GenBank/DDBJ whole genome shotgun (WGS) entry which is preliminary data.</text>
</comment>
<organism evidence="6 7">
    <name type="scientific">Agromyces fucosus</name>
    <dbReference type="NCBI Taxonomy" id="41985"/>
    <lineage>
        <taxon>Bacteria</taxon>
        <taxon>Bacillati</taxon>
        <taxon>Actinomycetota</taxon>
        <taxon>Actinomycetes</taxon>
        <taxon>Micrococcales</taxon>
        <taxon>Microbacteriaceae</taxon>
        <taxon>Agromyces</taxon>
    </lineage>
</organism>
<feature type="compositionally biased region" description="Low complexity" evidence="4">
    <location>
        <begin position="1556"/>
        <end position="1567"/>
    </location>
</feature>
<keyword evidence="3" id="KW-0624">Polysaccharide degradation</keyword>
<dbReference type="SMART" id="SM00060">
    <property type="entry name" value="FN3"/>
    <property type="match status" value="2"/>
</dbReference>
<feature type="compositionally biased region" description="Basic and acidic residues" evidence="4">
    <location>
        <begin position="385"/>
        <end position="402"/>
    </location>
</feature>
<name>A0A4Q2JUS9_9MICO</name>
<dbReference type="EMBL" id="SDPO01000001">
    <property type="protein sequence ID" value="RXZ50906.1"/>
    <property type="molecule type" value="Genomic_DNA"/>
</dbReference>
<evidence type="ECO:0000256" key="4">
    <source>
        <dbReference type="SAM" id="MobiDB-lite"/>
    </source>
</evidence>
<accession>A0A4Q2JUS9</accession>
<dbReference type="PANTHER" id="PTHR13817">
    <property type="entry name" value="TITIN"/>
    <property type="match status" value="1"/>
</dbReference>
<evidence type="ECO:0000256" key="2">
    <source>
        <dbReference type="ARBA" id="ARBA00023295"/>
    </source>
</evidence>
<dbReference type="GO" id="GO:0016798">
    <property type="term" value="F:hydrolase activity, acting on glycosyl bonds"/>
    <property type="evidence" value="ECO:0007669"/>
    <property type="project" value="UniProtKB-KW"/>
</dbReference>
<keyword evidence="3" id="KW-0119">Carbohydrate metabolism</keyword>
<dbReference type="CDD" id="cd00063">
    <property type="entry name" value="FN3"/>
    <property type="match status" value="1"/>
</dbReference>
<feature type="domain" description="Fibronectin type-III" evidence="5">
    <location>
        <begin position="1480"/>
        <end position="1573"/>
    </location>
</feature>
<dbReference type="InterPro" id="IPR036116">
    <property type="entry name" value="FN3_sf"/>
</dbReference>
<feature type="compositionally biased region" description="Acidic residues" evidence="4">
    <location>
        <begin position="362"/>
        <end position="373"/>
    </location>
</feature>
<evidence type="ECO:0000313" key="6">
    <source>
        <dbReference type="EMBL" id="RXZ50906.1"/>
    </source>
</evidence>
<dbReference type="Proteomes" id="UP000292935">
    <property type="component" value="Unassembled WGS sequence"/>
</dbReference>
<dbReference type="Gene3D" id="2.60.40.2810">
    <property type="match status" value="2"/>
</dbReference>
<evidence type="ECO:0000313" key="7">
    <source>
        <dbReference type="Proteomes" id="UP000292935"/>
    </source>
</evidence>
<dbReference type="OrthoDB" id="5241356at2"/>
<dbReference type="InterPro" id="IPR050964">
    <property type="entry name" value="Striated_Muscle_Regulatory"/>
</dbReference>
<dbReference type="SUPFAM" id="SSF49265">
    <property type="entry name" value="Fibronectin type III"/>
    <property type="match status" value="1"/>
</dbReference>
<dbReference type="RefSeq" id="WP_129230577.1">
    <property type="nucleotide sequence ID" value="NZ_SDPO01000001.1"/>
</dbReference>
<feature type="region of interest" description="Disordered" evidence="4">
    <location>
        <begin position="362"/>
        <end position="404"/>
    </location>
</feature>
<evidence type="ECO:0000256" key="1">
    <source>
        <dbReference type="ARBA" id="ARBA00022737"/>
    </source>
</evidence>
<keyword evidence="2" id="KW-0378">Hydrolase</keyword>
<gene>
    <name evidence="6" type="ORF">ESP57_03705</name>
</gene>
<feature type="region of interest" description="Disordered" evidence="4">
    <location>
        <begin position="1159"/>
        <end position="1178"/>
    </location>
</feature>
<feature type="region of interest" description="Disordered" evidence="4">
    <location>
        <begin position="1555"/>
        <end position="1575"/>
    </location>
</feature>
<dbReference type="NCBIfam" id="NF012211">
    <property type="entry name" value="tand_rpt_95"/>
    <property type="match status" value="1"/>
</dbReference>
<dbReference type="Gene3D" id="2.60.40.10">
    <property type="entry name" value="Immunoglobulins"/>
    <property type="match status" value="1"/>
</dbReference>
<dbReference type="GO" id="GO:0000272">
    <property type="term" value="P:polysaccharide catabolic process"/>
    <property type="evidence" value="ECO:0007669"/>
    <property type="project" value="UniProtKB-KW"/>
</dbReference>
<evidence type="ECO:0000259" key="5">
    <source>
        <dbReference type="PROSITE" id="PS50853"/>
    </source>
</evidence>
<dbReference type="Pfam" id="PF00041">
    <property type="entry name" value="fn3"/>
    <property type="match status" value="1"/>
</dbReference>
<dbReference type="InterPro" id="IPR003961">
    <property type="entry name" value="FN3_dom"/>
</dbReference>
<dbReference type="Pfam" id="PF17963">
    <property type="entry name" value="Big_9"/>
    <property type="match status" value="6"/>
</dbReference>
<dbReference type="PROSITE" id="PS50853">
    <property type="entry name" value="FN3"/>
    <property type="match status" value="1"/>
</dbReference>
<proteinExistence type="predicted"/>
<sequence length="1771" mass="184566">MGAFTSWVRARKVAASTVAITLLAGVPLTFAVLHQGFPVTDVDLAAREVWVTNGKELLAGRLNRQIEELDAAVNTASNAFDVLQDGEDVFLYDKSLGSIERIDPAFTTLGQGVAAPPGSEVAHGGETLAILSPKGELWVTSAAGELQLNPADTEPISQLGSDSRVAVSKEGVVYATSPEHDELVKIAEPGAEPEASALPAIGEHQLSVVGDEPVILDTKQNAVIIDGAARELDERALKIQQVGAENDSVLLATGDSLLQVPLAGGDVNVIDADIDAPADSAAVASPVWLDGCAHGAWAGVGRYVSACDGQKPEVQSIDQVTTGSRLEFRVNRSVIALNNLTNGNVWLVDANMRLVDNWDEVTPPEESDAEEGEEKASQQTFEDTLAERSETNRPPTARDDTFGVRPGRTTVLEILENDTDPDGDVLTATNISEIAEQSGRLEVIDGGRALQFTPSPDAAGTVSFQYTADDGRLGVAQAHVDLTIRPTAENNAPVAIRSGAISVEQGKSMGYNVLADWVDPDGDDVFLVSASPTSGDSVRFAPDGYVTFEHKTGELGTKEVQYVVSDGTLTTAGVLTVDVKEPGALNPVGTPDFAEVFAGETTLIQPLVNDLTPSGEPLALLGVENASTSATITPNLDRGAIAFSSDQVGTHIFIYNLGAGAATSVGLVRVDVKDPPGESPPPIAVKDTAYLRPGEPTTLALLTNDVSPSGRVLAVQTVDTEASGDLLSVEVLNNTVARITASEAITQQLQFEYTVSDGIASSTSTVTVVPVPPLVKHQPPVATDDAVTVRAGDIVTVPVLENDYHPDAAPLTLDSELVDVSGAGGLVFTADDTVRYQAPSEPGVYTATYKIFDDYEQSASAVVRFTVVGPDAKGNRAPLPLPLTSRTFEGTAVKIDVPLDGIDPDGDSVTLVGITTPPSLGKIVDIGSTHISYEAYAGSAGTESFTYEVADTAGKSATGTIRIGVIPRPTEALPPNAVDDVVELRPGRRAAIDVLANDSDPSGYPIKVQKKLPEVGEGLTASVKNNRVLVEAPDAEGGNSVRYEITNGHGGADGAFIQVLVTEDAKIEPPTARDQVIEPKQVADKSTVTVDPLKDAQNPGGLVEDLVVTVEGPNSENAEVMTDGTVKVKPTSKRQAIAYRLTNEVDELTAMAFVIVPPSTDPDDAEKKEEEETFPPPYLAELGPQIVRMNGTISWSVGDIVIVPSGKPARILSATSTNGDGSSPMTDASTLTYKPAKDFRGQSAVTFEVTDGESASDPKGRKAFLTIPVTVGDPNFEDVPPTFTPRTMKIEAGEAPQEIDLRQSSGHPSDKVLQELSYNGLSGQSADFSAGISGSMLTVSSPLGVQPGTKTTLTFTVDYKEFSVPGSIDVEVVSSSRPKAVPRDDGPIEMLRSQSKTIDVLANDLNPFEAEGTPLRVIDAQIDQASVGSSASVTFTSTGITAKTGPTFTGTLSIVYRVQDGTKDPAREVQGRVTVIVRAAPDAPAAPSASAGDASAVVTWRAPASNNSPITGYLVKWAGGEKPFGAGAAGTPQTITGLTNGQGYAFTVIATNDIGSTSSAPSPTVTPYGTPSAPRNVTIRAGGDAPTTLSIDWNAPSVTGGGAIRYEWRLNNGNWQNTNATSASSGGAGAGTWTVDVRAVNNGSGKPGPIASDSVVVNDPPPPQPSGSIGKGASMGCQSGGGGCAEVRITWANMDPGTYRVFATISGGACCGYQQTIDIGASGRLQLQNHLGIRQAGETIAVRFENVSGGTSRTLGGISGSQWNNIRYDTW</sequence>
<dbReference type="InterPro" id="IPR013783">
    <property type="entry name" value="Ig-like_fold"/>
</dbReference>
<keyword evidence="2" id="KW-0326">Glycosidase</keyword>
<keyword evidence="7" id="KW-1185">Reference proteome</keyword>
<protein>
    <submittedName>
        <fullName evidence="6">Fibronectin type III domain-containing protein</fullName>
    </submittedName>
</protein>
<evidence type="ECO:0000256" key="3">
    <source>
        <dbReference type="ARBA" id="ARBA00023326"/>
    </source>
</evidence>